<evidence type="ECO:0000256" key="1">
    <source>
        <dbReference type="SAM" id="MobiDB-lite"/>
    </source>
</evidence>
<dbReference type="Proteomes" id="UP000287651">
    <property type="component" value="Unassembled WGS sequence"/>
</dbReference>
<sequence length="111" mass="12203">MKGAKIAEIEKGEGRQRKRQKERSKARFSLPSSKALYCPIHIDPIADRYVDRPLPGGTAKIGRRRLTSVVGGRLTEKSIVGGRLKKKKGKGGKEERRSTLSPSLPARCPAP</sequence>
<reference evidence="2 3" key="1">
    <citation type="journal article" date="2014" name="Agronomy (Basel)">
        <title>A Draft Genome Sequence for Ensete ventricosum, the Drought-Tolerant Tree Against Hunger.</title>
        <authorList>
            <person name="Harrison J."/>
            <person name="Moore K.A."/>
            <person name="Paszkiewicz K."/>
            <person name="Jones T."/>
            <person name="Grant M."/>
            <person name="Ambacheew D."/>
            <person name="Muzemil S."/>
            <person name="Studholme D.J."/>
        </authorList>
    </citation>
    <scope>NUCLEOTIDE SEQUENCE [LARGE SCALE GENOMIC DNA]</scope>
</reference>
<comment type="caution">
    <text evidence="2">The sequence shown here is derived from an EMBL/GenBank/DDBJ whole genome shotgun (WGS) entry which is preliminary data.</text>
</comment>
<evidence type="ECO:0000313" key="3">
    <source>
        <dbReference type="Proteomes" id="UP000287651"/>
    </source>
</evidence>
<organism evidence="2 3">
    <name type="scientific">Ensete ventricosum</name>
    <name type="common">Abyssinian banana</name>
    <name type="synonym">Musa ensete</name>
    <dbReference type="NCBI Taxonomy" id="4639"/>
    <lineage>
        <taxon>Eukaryota</taxon>
        <taxon>Viridiplantae</taxon>
        <taxon>Streptophyta</taxon>
        <taxon>Embryophyta</taxon>
        <taxon>Tracheophyta</taxon>
        <taxon>Spermatophyta</taxon>
        <taxon>Magnoliopsida</taxon>
        <taxon>Liliopsida</taxon>
        <taxon>Zingiberales</taxon>
        <taxon>Musaceae</taxon>
        <taxon>Ensete</taxon>
    </lineage>
</organism>
<accession>A0A426WZH5</accession>
<gene>
    <name evidence="2" type="ORF">B296_00051539</name>
</gene>
<feature type="compositionally biased region" description="Basic residues" evidence="1">
    <location>
        <begin position="16"/>
        <end position="26"/>
    </location>
</feature>
<dbReference type="EMBL" id="AMZH03031246">
    <property type="protein sequence ID" value="RRT32611.1"/>
    <property type="molecule type" value="Genomic_DNA"/>
</dbReference>
<feature type="region of interest" description="Disordered" evidence="1">
    <location>
        <begin position="1"/>
        <end position="28"/>
    </location>
</feature>
<dbReference type="AlphaFoldDB" id="A0A426WZH5"/>
<evidence type="ECO:0000313" key="2">
    <source>
        <dbReference type="EMBL" id="RRT32611.1"/>
    </source>
</evidence>
<feature type="compositionally biased region" description="Basic and acidic residues" evidence="1">
    <location>
        <begin position="1"/>
        <end position="15"/>
    </location>
</feature>
<proteinExistence type="predicted"/>
<protein>
    <submittedName>
        <fullName evidence="2">Uncharacterized protein</fullName>
    </submittedName>
</protein>
<name>A0A426WZH5_ENSVE</name>
<feature type="region of interest" description="Disordered" evidence="1">
    <location>
        <begin position="79"/>
        <end position="111"/>
    </location>
</feature>